<dbReference type="Gramene" id="RZC63163">
    <property type="protein sequence ID" value="RZC63163"/>
    <property type="gene ID" value="C5167_024921"/>
</dbReference>
<dbReference type="AlphaFoldDB" id="A0A4Y7JPX3"/>
<organism evidence="3 4">
    <name type="scientific">Papaver somniferum</name>
    <name type="common">Opium poppy</name>
    <dbReference type="NCBI Taxonomy" id="3469"/>
    <lineage>
        <taxon>Eukaryota</taxon>
        <taxon>Viridiplantae</taxon>
        <taxon>Streptophyta</taxon>
        <taxon>Embryophyta</taxon>
        <taxon>Tracheophyta</taxon>
        <taxon>Spermatophyta</taxon>
        <taxon>Magnoliopsida</taxon>
        <taxon>Ranunculales</taxon>
        <taxon>Papaveraceae</taxon>
        <taxon>Papaveroideae</taxon>
        <taxon>Papaver</taxon>
    </lineage>
</organism>
<dbReference type="EMBL" id="CM010719">
    <property type="protein sequence ID" value="RZC63163.1"/>
    <property type="molecule type" value="Genomic_DNA"/>
</dbReference>
<evidence type="ECO:0000313" key="4">
    <source>
        <dbReference type="Proteomes" id="UP000316621"/>
    </source>
</evidence>
<proteinExistence type="predicted"/>
<keyword evidence="4" id="KW-1185">Reference proteome</keyword>
<keyword evidence="2" id="KW-0472">Membrane</keyword>
<evidence type="ECO:0000313" key="3">
    <source>
        <dbReference type="EMBL" id="RZC63163.1"/>
    </source>
</evidence>
<evidence type="ECO:0000256" key="1">
    <source>
        <dbReference type="SAM" id="MobiDB-lite"/>
    </source>
</evidence>
<feature type="region of interest" description="Disordered" evidence="1">
    <location>
        <begin position="30"/>
        <end position="49"/>
    </location>
</feature>
<dbReference type="Proteomes" id="UP000316621">
    <property type="component" value="Chromosome 5"/>
</dbReference>
<keyword evidence="2" id="KW-1133">Transmembrane helix</keyword>
<evidence type="ECO:0000256" key="2">
    <source>
        <dbReference type="SAM" id="Phobius"/>
    </source>
</evidence>
<feature type="transmembrane region" description="Helical" evidence="2">
    <location>
        <begin position="68"/>
        <end position="88"/>
    </location>
</feature>
<name>A0A4Y7JPX3_PAPSO</name>
<gene>
    <name evidence="3" type="ORF">C5167_024921</name>
</gene>
<reference evidence="3 4" key="1">
    <citation type="journal article" date="2018" name="Science">
        <title>The opium poppy genome and morphinan production.</title>
        <authorList>
            <person name="Guo L."/>
            <person name="Winzer T."/>
            <person name="Yang X."/>
            <person name="Li Y."/>
            <person name="Ning Z."/>
            <person name="He Z."/>
            <person name="Teodor R."/>
            <person name="Lu Y."/>
            <person name="Bowser T.A."/>
            <person name="Graham I.A."/>
            <person name="Ye K."/>
        </authorList>
    </citation>
    <scope>NUCLEOTIDE SEQUENCE [LARGE SCALE GENOMIC DNA]</scope>
    <source>
        <strain evidence="4">cv. HN1</strain>
        <tissue evidence="3">Leaves</tissue>
    </source>
</reference>
<accession>A0A4Y7JPX3</accession>
<sequence>MKRELQLRQIVLHVPCFSILFCTHLTMPVPDSRDTGRIEDDENYEDHSRSAMPNLRTLRGHLIKATTHPIVICKVIVPGCLGFWLIVLEK</sequence>
<protein>
    <submittedName>
        <fullName evidence="3">Uncharacterized protein</fullName>
    </submittedName>
</protein>
<keyword evidence="2" id="KW-0812">Transmembrane</keyword>